<dbReference type="OrthoDB" id="7030582at2"/>
<dbReference type="AlphaFoldDB" id="A0A2T5PCU1"/>
<keyword evidence="1" id="KW-0812">Transmembrane</keyword>
<name>A0A2T5PCU1_9PSED</name>
<feature type="transmembrane region" description="Helical" evidence="1">
    <location>
        <begin position="47"/>
        <end position="68"/>
    </location>
</feature>
<keyword evidence="1" id="KW-0472">Membrane</keyword>
<feature type="transmembrane region" description="Helical" evidence="1">
    <location>
        <begin position="13"/>
        <end position="35"/>
    </location>
</feature>
<keyword evidence="3" id="KW-1185">Reference proteome</keyword>
<dbReference type="EMBL" id="QASN01000007">
    <property type="protein sequence ID" value="PTU75541.1"/>
    <property type="molecule type" value="Genomic_DNA"/>
</dbReference>
<feature type="transmembrane region" description="Helical" evidence="1">
    <location>
        <begin position="74"/>
        <end position="93"/>
    </location>
</feature>
<dbReference type="Proteomes" id="UP000244064">
    <property type="component" value="Unassembled WGS sequence"/>
</dbReference>
<keyword evidence="1" id="KW-1133">Transmembrane helix</keyword>
<evidence type="ECO:0000313" key="2">
    <source>
        <dbReference type="EMBL" id="PTU75541.1"/>
    </source>
</evidence>
<accession>A0A2T5PCU1</accession>
<gene>
    <name evidence="2" type="ORF">DBO85_04260</name>
</gene>
<protein>
    <submittedName>
        <fullName evidence="2">DUF3649 domain-containing protein</fullName>
    </submittedName>
</protein>
<organism evidence="2 3">
    <name type="scientific">Pseudomonas mangrovi</name>
    <dbReference type="NCBI Taxonomy" id="2161748"/>
    <lineage>
        <taxon>Bacteria</taxon>
        <taxon>Pseudomonadati</taxon>
        <taxon>Pseudomonadota</taxon>
        <taxon>Gammaproteobacteria</taxon>
        <taxon>Pseudomonadales</taxon>
        <taxon>Pseudomonadaceae</taxon>
        <taxon>Pseudomonas</taxon>
    </lineage>
</organism>
<dbReference type="InterPro" id="IPR022109">
    <property type="entry name" value="DUF3649"/>
</dbReference>
<evidence type="ECO:0000256" key="1">
    <source>
        <dbReference type="SAM" id="Phobius"/>
    </source>
</evidence>
<proteinExistence type="predicted"/>
<comment type="caution">
    <text evidence="2">The sequence shown here is derived from an EMBL/GenBank/DDBJ whole genome shotgun (WGS) entry which is preliminary data.</text>
</comment>
<reference evidence="2 3" key="1">
    <citation type="submission" date="2018-04" db="EMBL/GenBank/DDBJ databases">
        <title>Pseudomonas sp. nov., isolated from mangrove soil.</title>
        <authorList>
            <person name="Chen C."/>
        </authorList>
    </citation>
    <scope>NUCLEOTIDE SEQUENCE [LARGE SCALE GENOMIC DNA]</scope>
    <source>
        <strain evidence="2 3">TC-11</strain>
    </source>
</reference>
<evidence type="ECO:0000313" key="3">
    <source>
        <dbReference type="Proteomes" id="UP000244064"/>
    </source>
</evidence>
<dbReference type="Pfam" id="PF12365">
    <property type="entry name" value="DUF3649"/>
    <property type="match status" value="1"/>
</dbReference>
<sequence length="99" mass="10443">MIESSNLAPRLGIFARVLAALFGGYALAYCFTAFLSVYLPLIRADRVVYASLGCFAVWTAAAIYAFGARSATRAWLVIGGLALLLGLAAFLPAELGARP</sequence>